<dbReference type="CDD" id="cd09278">
    <property type="entry name" value="RNase_HI_prokaryote_like"/>
    <property type="match status" value="1"/>
</dbReference>
<dbReference type="InterPro" id="IPR050092">
    <property type="entry name" value="RNase_H"/>
</dbReference>
<evidence type="ECO:0000256" key="3">
    <source>
        <dbReference type="ARBA" id="ARBA00005300"/>
    </source>
</evidence>
<evidence type="ECO:0000256" key="10">
    <source>
        <dbReference type="ARBA" id="ARBA00022842"/>
    </source>
</evidence>
<dbReference type="PANTHER" id="PTHR10642:SF26">
    <property type="entry name" value="RIBONUCLEASE H1"/>
    <property type="match status" value="1"/>
</dbReference>
<evidence type="ECO:0000256" key="5">
    <source>
        <dbReference type="ARBA" id="ARBA00012180"/>
    </source>
</evidence>
<comment type="subunit">
    <text evidence="4">Monomer.</text>
</comment>
<dbReference type="InterPro" id="IPR022892">
    <property type="entry name" value="RNaseHI"/>
</dbReference>
<feature type="domain" description="RNase H type-1" evidence="11">
    <location>
        <begin position="1"/>
        <end position="163"/>
    </location>
</feature>
<keyword evidence="7" id="KW-0479">Metal-binding</keyword>
<evidence type="ECO:0000313" key="12">
    <source>
        <dbReference type="EMBL" id="KAL2835982.1"/>
    </source>
</evidence>
<accession>A0ABR4J898</accession>
<dbReference type="Gene3D" id="3.30.420.10">
    <property type="entry name" value="Ribonuclease H-like superfamily/Ribonuclease H"/>
    <property type="match status" value="1"/>
</dbReference>
<keyword evidence="13" id="KW-1185">Reference proteome</keyword>
<reference evidence="12 13" key="1">
    <citation type="submission" date="2024-07" db="EMBL/GenBank/DDBJ databases">
        <title>Section-level genome sequencing and comparative genomics of Aspergillus sections Usti and Cavernicolus.</title>
        <authorList>
            <consortium name="Lawrence Berkeley National Laboratory"/>
            <person name="Nybo J.L."/>
            <person name="Vesth T.C."/>
            <person name="Theobald S."/>
            <person name="Frisvad J.C."/>
            <person name="Larsen T.O."/>
            <person name="Kjaerboelling I."/>
            <person name="Rothschild-Mancinelli K."/>
            <person name="Lyhne E.K."/>
            <person name="Kogle M.E."/>
            <person name="Barry K."/>
            <person name="Clum A."/>
            <person name="Na H."/>
            <person name="Ledsgaard L."/>
            <person name="Lin J."/>
            <person name="Lipzen A."/>
            <person name="Kuo A."/>
            <person name="Riley R."/>
            <person name="Mondo S."/>
            <person name="Labutti K."/>
            <person name="Haridas S."/>
            <person name="Pangalinan J."/>
            <person name="Salamov A.A."/>
            <person name="Simmons B.A."/>
            <person name="Magnuson J.K."/>
            <person name="Chen J."/>
            <person name="Drula E."/>
            <person name="Henrissat B."/>
            <person name="Wiebenga A."/>
            <person name="Lubbers R.J."/>
            <person name="Gomes A.C."/>
            <person name="Makela M.R."/>
            <person name="Stajich J."/>
            <person name="Grigoriev I.V."/>
            <person name="Mortensen U.H."/>
            <person name="De Vries R.P."/>
            <person name="Baker S.E."/>
            <person name="Andersen M.R."/>
        </authorList>
    </citation>
    <scope>NUCLEOTIDE SEQUENCE [LARGE SCALE GENOMIC DNA]</scope>
    <source>
        <strain evidence="12 13">CBS 123904</strain>
    </source>
</reference>
<comment type="catalytic activity">
    <reaction evidence="1">
        <text>Endonucleolytic cleavage to 5'-phosphomonoester.</text>
        <dbReference type="EC" id="3.1.26.4"/>
    </reaction>
</comment>
<name>A0ABR4J898_9EURO</name>
<dbReference type="Proteomes" id="UP001610446">
    <property type="component" value="Unassembled WGS sequence"/>
</dbReference>
<dbReference type="InterPro" id="IPR002156">
    <property type="entry name" value="RNaseH_domain"/>
</dbReference>
<comment type="similarity">
    <text evidence="3">Belongs to the RNase H family.</text>
</comment>
<dbReference type="InterPro" id="IPR036397">
    <property type="entry name" value="RNaseH_sf"/>
</dbReference>
<dbReference type="SUPFAM" id="SSF53098">
    <property type="entry name" value="Ribonuclease H-like"/>
    <property type="match status" value="1"/>
</dbReference>
<dbReference type="PANTHER" id="PTHR10642">
    <property type="entry name" value="RIBONUCLEASE H1"/>
    <property type="match status" value="1"/>
</dbReference>
<comment type="caution">
    <text evidence="12">The sequence shown here is derived from an EMBL/GenBank/DDBJ whole genome shotgun (WGS) entry which is preliminary data.</text>
</comment>
<dbReference type="InterPro" id="IPR012337">
    <property type="entry name" value="RNaseH-like_sf"/>
</dbReference>
<evidence type="ECO:0000256" key="9">
    <source>
        <dbReference type="ARBA" id="ARBA00022801"/>
    </source>
</evidence>
<evidence type="ECO:0000256" key="1">
    <source>
        <dbReference type="ARBA" id="ARBA00000077"/>
    </source>
</evidence>
<organism evidence="12 13">
    <name type="scientific">Aspergillus pseudoustus</name>
    <dbReference type="NCBI Taxonomy" id="1810923"/>
    <lineage>
        <taxon>Eukaryota</taxon>
        <taxon>Fungi</taxon>
        <taxon>Dikarya</taxon>
        <taxon>Ascomycota</taxon>
        <taxon>Pezizomycotina</taxon>
        <taxon>Eurotiomycetes</taxon>
        <taxon>Eurotiomycetidae</taxon>
        <taxon>Eurotiales</taxon>
        <taxon>Aspergillaceae</taxon>
        <taxon>Aspergillus</taxon>
        <taxon>Aspergillus subgen. Nidulantes</taxon>
    </lineage>
</organism>
<keyword evidence="10" id="KW-0460">Magnesium</keyword>
<protein>
    <recommendedName>
        <fullName evidence="5">ribonuclease H</fullName>
        <ecNumber evidence="5">3.1.26.4</ecNumber>
    </recommendedName>
</protein>
<keyword evidence="6" id="KW-0540">Nuclease</keyword>
<dbReference type="EC" id="3.1.26.4" evidence="5"/>
<gene>
    <name evidence="12" type="ORF">BJY01DRAFT_222702</name>
</gene>
<evidence type="ECO:0000256" key="6">
    <source>
        <dbReference type="ARBA" id="ARBA00022722"/>
    </source>
</evidence>
<dbReference type="PROSITE" id="PS50879">
    <property type="entry name" value="RNASE_H_1"/>
    <property type="match status" value="1"/>
</dbReference>
<evidence type="ECO:0000256" key="7">
    <source>
        <dbReference type="ARBA" id="ARBA00022723"/>
    </source>
</evidence>
<evidence type="ECO:0000259" key="11">
    <source>
        <dbReference type="PROSITE" id="PS50879"/>
    </source>
</evidence>
<comment type="cofactor">
    <cofactor evidence="2">
        <name>Mg(2+)</name>
        <dbReference type="ChEBI" id="CHEBI:18420"/>
    </cofactor>
</comment>
<evidence type="ECO:0000313" key="13">
    <source>
        <dbReference type="Proteomes" id="UP001610446"/>
    </source>
</evidence>
<proteinExistence type="inferred from homology"/>
<dbReference type="Pfam" id="PF00075">
    <property type="entry name" value="RNase_H"/>
    <property type="match status" value="1"/>
</dbReference>
<sequence length="163" mass="18653">MVYTLEIFADGGCRGNGQPGSIGAAAIIYRQRKHRYRGARTFTLPRRPTPTNQRAELMAIILALESACDKCRDLNTYPRVDVTIYTDSRYAVDCMNQWIHKWRNNGWIGSSGNPVKNRDLIEGAADAAEDLRERGDVKYEWIPRERNFRADALVNENMDRQMG</sequence>
<evidence type="ECO:0000256" key="4">
    <source>
        <dbReference type="ARBA" id="ARBA00011245"/>
    </source>
</evidence>
<evidence type="ECO:0000256" key="8">
    <source>
        <dbReference type="ARBA" id="ARBA00022759"/>
    </source>
</evidence>
<evidence type="ECO:0000256" key="2">
    <source>
        <dbReference type="ARBA" id="ARBA00001946"/>
    </source>
</evidence>
<keyword evidence="8" id="KW-0255">Endonuclease</keyword>
<dbReference type="EMBL" id="JBFXLU010000188">
    <property type="protein sequence ID" value="KAL2835982.1"/>
    <property type="molecule type" value="Genomic_DNA"/>
</dbReference>
<keyword evidence="9" id="KW-0378">Hydrolase</keyword>